<keyword evidence="5" id="KW-0274">FAD</keyword>
<evidence type="ECO:0000256" key="8">
    <source>
        <dbReference type="ARBA" id="ARBA00047776"/>
    </source>
</evidence>
<gene>
    <name evidence="10" type="primary">fpr</name>
    <name evidence="10" type="ordered locus">SFHH103_01195</name>
</gene>
<keyword evidence="4" id="KW-0285">Flavoprotein</keyword>
<dbReference type="InterPro" id="IPR017927">
    <property type="entry name" value="FAD-bd_FR_type"/>
</dbReference>
<feature type="domain" description="FAD-binding FR-type" evidence="9">
    <location>
        <begin position="39"/>
        <end position="139"/>
    </location>
</feature>
<evidence type="ECO:0000259" key="9">
    <source>
        <dbReference type="PROSITE" id="PS51384"/>
    </source>
</evidence>
<evidence type="ECO:0000313" key="10">
    <source>
        <dbReference type="EMBL" id="CCE95693.1"/>
    </source>
</evidence>
<dbReference type="STRING" id="1117943.SFHH103_01195"/>
<evidence type="ECO:0000256" key="5">
    <source>
        <dbReference type="ARBA" id="ARBA00022827"/>
    </source>
</evidence>
<dbReference type="PANTHER" id="PTHR47878">
    <property type="entry name" value="OXIDOREDUCTASE FAD/NAD(P)-BINDING DOMAIN PROTEIN"/>
    <property type="match status" value="1"/>
</dbReference>
<dbReference type="GO" id="GO:0042167">
    <property type="term" value="P:heme catabolic process"/>
    <property type="evidence" value="ECO:0007669"/>
    <property type="project" value="TreeGrafter"/>
</dbReference>
<dbReference type="InterPro" id="IPR008333">
    <property type="entry name" value="Cbr1-like_FAD-bd_dom"/>
</dbReference>
<reference evidence="10 11" key="1">
    <citation type="journal article" date="2012" name="J. Bacteriol.">
        <title>Genome sequence of the soybean symbiont Sinorhizobium fredii HH103.</title>
        <authorList>
            <person name="Weidner S."/>
            <person name="Becker A."/>
            <person name="Bonilla I."/>
            <person name="Jaenicke S."/>
            <person name="Lloret J."/>
            <person name="Margaret I."/>
            <person name="Puhler A."/>
            <person name="Ruiz-Sainz J.E."/>
            <person name="Schneiker-Bekel S."/>
            <person name="Szczepanowski R."/>
            <person name="Vinardell J.M."/>
            <person name="Zehner S."/>
            <person name="Gottfert M."/>
        </authorList>
    </citation>
    <scope>NUCLEOTIDE SEQUENCE [LARGE SCALE GENOMIC DNA]</scope>
    <source>
        <strain evidence="10 11">HH103</strain>
    </source>
</reference>
<dbReference type="InterPro" id="IPR017938">
    <property type="entry name" value="Riboflavin_synthase-like_b-brl"/>
</dbReference>
<proteinExistence type="inferred from homology"/>
<dbReference type="eggNOG" id="COG1018">
    <property type="taxonomic scope" value="Bacteria"/>
</dbReference>
<comment type="similarity">
    <text evidence="2">Belongs to the ferredoxin--NADP reductase type 1 family.</text>
</comment>
<dbReference type="HOGENOM" id="CLU_003827_3_0_5"/>
<evidence type="ECO:0000256" key="4">
    <source>
        <dbReference type="ARBA" id="ARBA00022630"/>
    </source>
</evidence>
<sequence length="293" mass="33041">MCQGLEYPLVVDKKPHHYRTEATMNAPAKKEDFAVQAPAGVFAETVTSVEHYTDRLFRFRMTRPQEFRFRSGEFAMIGLMVGDKPVYRAYSIASPAWDEELEFFSIKVPDGPLTSHLQGIRPGDQVLMRKKPTGTLVLDALVPGRRLYMFSTGTGIAPFASLMRDPETYEKFEEVILTHTCRDVAELKYGFDLVEEIRNHEFLNEIVGDKLRHYATVTREDYPFKGRITDLMTNGKFFADLGLPPLDPAIDRGMICGSTAMLKDTKEILEAAGLTEGANNKPAEFVIERAFVG</sequence>
<evidence type="ECO:0000256" key="6">
    <source>
        <dbReference type="ARBA" id="ARBA00022857"/>
    </source>
</evidence>
<dbReference type="InterPro" id="IPR033892">
    <property type="entry name" value="FNR_bac"/>
</dbReference>
<protein>
    <recommendedName>
        <fullName evidence="3">ferredoxin--NADP(+) reductase</fullName>
        <ecNumber evidence="3">1.18.1.2</ecNumber>
    </recommendedName>
</protein>
<dbReference type="PROSITE" id="PS51384">
    <property type="entry name" value="FAD_FR"/>
    <property type="match status" value="1"/>
</dbReference>
<evidence type="ECO:0000256" key="1">
    <source>
        <dbReference type="ARBA" id="ARBA00001974"/>
    </source>
</evidence>
<evidence type="ECO:0000313" key="11">
    <source>
        <dbReference type="Proteomes" id="UP000007735"/>
    </source>
</evidence>
<evidence type="ECO:0000256" key="2">
    <source>
        <dbReference type="ARBA" id="ARBA00008312"/>
    </source>
</evidence>
<dbReference type="InterPro" id="IPR051930">
    <property type="entry name" value="FNR_type-1"/>
</dbReference>
<dbReference type="SUPFAM" id="SSF52343">
    <property type="entry name" value="Ferredoxin reductase-like, C-terminal NADP-linked domain"/>
    <property type="match status" value="1"/>
</dbReference>
<dbReference type="InterPro" id="IPR039261">
    <property type="entry name" value="FNR_nucleotide-bd"/>
</dbReference>
<dbReference type="KEGG" id="sfh:SFHH103_01195"/>
<keyword evidence="7 10" id="KW-0560">Oxidoreductase</keyword>
<dbReference type="EMBL" id="HE616890">
    <property type="protein sequence ID" value="CCE95693.1"/>
    <property type="molecule type" value="Genomic_DNA"/>
</dbReference>
<dbReference type="Gene3D" id="3.40.50.80">
    <property type="entry name" value="Nucleotide-binding domain of ferredoxin-NADP reductase (FNR) module"/>
    <property type="match status" value="1"/>
</dbReference>
<comment type="cofactor">
    <cofactor evidence="1">
        <name>FAD</name>
        <dbReference type="ChEBI" id="CHEBI:57692"/>
    </cofactor>
</comment>
<dbReference type="GO" id="GO:0004324">
    <property type="term" value="F:ferredoxin-NADP+ reductase activity"/>
    <property type="evidence" value="ECO:0007669"/>
    <property type="project" value="UniProtKB-EC"/>
</dbReference>
<dbReference type="GO" id="GO:0034599">
    <property type="term" value="P:cellular response to oxidative stress"/>
    <property type="evidence" value="ECO:0007669"/>
    <property type="project" value="TreeGrafter"/>
</dbReference>
<accession>G9A5L5</accession>
<dbReference type="Gene3D" id="2.40.30.10">
    <property type="entry name" value="Translation factors"/>
    <property type="match status" value="1"/>
</dbReference>
<dbReference type="PATRIC" id="fig|380.5.peg.1271"/>
<organism evidence="10 11">
    <name type="scientific">Sinorhizobium fredii (strain HH103)</name>
    <dbReference type="NCBI Taxonomy" id="1117943"/>
    <lineage>
        <taxon>Bacteria</taxon>
        <taxon>Pseudomonadati</taxon>
        <taxon>Pseudomonadota</taxon>
        <taxon>Alphaproteobacteria</taxon>
        <taxon>Hyphomicrobiales</taxon>
        <taxon>Rhizobiaceae</taxon>
        <taxon>Sinorhizobium/Ensifer group</taxon>
        <taxon>Sinorhizobium</taxon>
    </lineage>
</organism>
<dbReference type="SUPFAM" id="SSF63380">
    <property type="entry name" value="Riboflavin synthase domain-like"/>
    <property type="match status" value="1"/>
</dbReference>
<evidence type="ECO:0000256" key="7">
    <source>
        <dbReference type="ARBA" id="ARBA00023002"/>
    </source>
</evidence>
<dbReference type="EC" id="1.18.1.2" evidence="3"/>
<evidence type="ECO:0000256" key="3">
    <source>
        <dbReference type="ARBA" id="ARBA00013223"/>
    </source>
</evidence>
<dbReference type="AlphaFoldDB" id="G9A5L5"/>
<name>G9A5L5_SINF1</name>
<dbReference type="Proteomes" id="UP000007735">
    <property type="component" value="Chromosome"/>
</dbReference>
<dbReference type="PANTHER" id="PTHR47878:SF1">
    <property type="entry name" value="FLAVODOXIN_FERREDOXIN--NADP REDUCTASE"/>
    <property type="match status" value="1"/>
</dbReference>
<comment type="catalytic activity">
    <reaction evidence="8">
        <text>2 reduced [2Fe-2S]-[ferredoxin] + NADP(+) + H(+) = 2 oxidized [2Fe-2S]-[ferredoxin] + NADPH</text>
        <dbReference type="Rhea" id="RHEA:20125"/>
        <dbReference type="Rhea" id="RHEA-COMP:10000"/>
        <dbReference type="Rhea" id="RHEA-COMP:10001"/>
        <dbReference type="ChEBI" id="CHEBI:15378"/>
        <dbReference type="ChEBI" id="CHEBI:33737"/>
        <dbReference type="ChEBI" id="CHEBI:33738"/>
        <dbReference type="ChEBI" id="CHEBI:57783"/>
        <dbReference type="ChEBI" id="CHEBI:58349"/>
        <dbReference type="EC" id="1.18.1.2"/>
    </reaction>
</comment>
<dbReference type="CDD" id="cd06195">
    <property type="entry name" value="FNR1"/>
    <property type="match status" value="1"/>
</dbReference>
<dbReference type="Pfam" id="PF00970">
    <property type="entry name" value="FAD_binding_6"/>
    <property type="match status" value="1"/>
</dbReference>
<keyword evidence="6" id="KW-0521">NADP</keyword>